<evidence type="ECO:0000313" key="2">
    <source>
        <dbReference type="Proteomes" id="UP000038802"/>
    </source>
</evidence>
<name>A0A0U0RUX5_MYCTX</name>
<organism evidence="1 2">
    <name type="scientific">Mycobacterium tuberculosis</name>
    <dbReference type="NCBI Taxonomy" id="1773"/>
    <lineage>
        <taxon>Bacteria</taxon>
        <taxon>Bacillati</taxon>
        <taxon>Actinomycetota</taxon>
        <taxon>Actinomycetes</taxon>
        <taxon>Mycobacteriales</taxon>
        <taxon>Mycobacteriaceae</taxon>
        <taxon>Mycobacterium</taxon>
        <taxon>Mycobacterium tuberculosis complex</taxon>
    </lineage>
</organism>
<dbReference type="Proteomes" id="UP000038802">
    <property type="component" value="Unassembled WGS sequence"/>
</dbReference>
<gene>
    <name evidence="1" type="primary">mce3F</name>
    <name evidence="1" type="ORF">ERS007703_03344</name>
</gene>
<dbReference type="EMBL" id="CSAE01000444">
    <property type="protein sequence ID" value="COW30719.1"/>
    <property type="molecule type" value="Genomic_DNA"/>
</dbReference>
<accession>A0A0U0RUX5</accession>
<proteinExistence type="predicted"/>
<dbReference type="AlphaFoldDB" id="A0A0U0RUX5"/>
<protein>
    <submittedName>
        <fullName evidence="1">MCE-family protein MCE3F</fullName>
    </submittedName>
</protein>
<reference evidence="2" key="1">
    <citation type="submission" date="2015-03" db="EMBL/GenBank/DDBJ databases">
        <authorList>
            <consortium name="Pathogen Informatics"/>
        </authorList>
    </citation>
    <scope>NUCLEOTIDE SEQUENCE [LARGE SCALE GENOMIC DNA]</scope>
    <source>
        <strain evidence="2">K00500041</strain>
    </source>
</reference>
<sequence>MPILLANLVSVGQVALTYHNDIEQLLVVFPMAIAAEQAGILANLNTKQAYRGQYLSFNLNLNLPPRCTTGFLPAQQRRIPTFEDYPDRPAGDLYCRVPQDSPFNVRGARNIPCETVPGKRAPTVKLCESDEPYLPLNDGYNWKGDPNATVPGLGSGQDIPQTWQTMLLPPGS</sequence>
<evidence type="ECO:0000313" key="1">
    <source>
        <dbReference type="EMBL" id="COW30719.1"/>
    </source>
</evidence>